<accession>A0AAV6W333</accession>
<feature type="region of interest" description="Disordered" evidence="1">
    <location>
        <begin position="231"/>
        <end position="266"/>
    </location>
</feature>
<proteinExistence type="predicted"/>
<reference evidence="3 4" key="1">
    <citation type="journal article" date="2022" name="Nat. Ecol. Evol.">
        <title>A masculinizing supergene underlies an exaggerated male reproductive morph in a spider.</title>
        <authorList>
            <person name="Hendrickx F."/>
            <person name="De Corte Z."/>
            <person name="Sonet G."/>
            <person name="Van Belleghem S.M."/>
            <person name="Kostlbacher S."/>
            <person name="Vangestel C."/>
        </authorList>
    </citation>
    <scope>NUCLEOTIDE SEQUENCE [LARGE SCALE GENOMIC DNA]</scope>
    <source>
        <strain evidence="3">W744_W776</strain>
    </source>
</reference>
<protein>
    <submittedName>
        <fullName evidence="3">Uncharacterized protein</fullName>
    </submittedName>
</protein>
<feature type="chain" id="PRO_5043686613" evidence="2">
    <location>
        <begin position="28"/>
        <end position="351"/>
    </location>
</feature>
<sequence length="351" mass="39974">MAMPSSERHHFLSFIFIFSNVLLLVLSLEHPTSNAKDLSSSSSIALSSFRPKSLSSRSDTANENRGYGYPYGIAPTLTPIIHSRSDEFDNEAEVSKPKLYGSKLSTLDDPLKKSSLKKYKAPFSYEAARRQGFDGSEGPIEKRFRAYKEPKYRNFDELESKFLPRRIDYYPDPYGYEYVPKSARRPPVSPRDPYMSNGHADGFYPTVPKVKSYAAPYIHSGPKSISYGAGGYDDPSPYHDDHSYGHYNEDSYGGPSHYPTSGGQHDYQEDYAIESNKPITGDIRKRLLDYAGASDLYEGEPDYLQRIVRNKNKYGPVANDYYAYGRPGYRDSYREFPYVESKVSLLKKRRV</sequence>
<keyword evidence="2" id="KW-0732">Signal</keyword>
<comment type="caution">
    <text evidence="3">The sequence shown here is derived from an EMBL/GenBank/DDBJ whole genome shotgun (WGS) entry which is preliminary data.</text>
</comment>
<evidence type="ECO:0000313" key="3">
    <source>
        <dbReference type="EMBL" id="KAG8201729.1"/>
    </source>
</evidence>
<feature type="signal peptide" evidence="2">
    <location>
        <begin position="1"/>
        <end position="27"/>
    </location>
</feature>
<dbReference type="EMBL" id="JAFNEN010000003">
    <property type="protein sequence ID" value="KAG8201729.1"/>
    <property type="molecule type" value="Genomic_DNA"/>
</dbReference>
<name>A0AAV6W333_9ARAC</name>
<dbReference type="Proteomes" id="UP000827092">
    <property type="component" value="Unassembled WGS sequence"/>
</dbReference>
<feature type="compositionally biased region" description="Basic and acidic residues" evidence="1">
    <location>
        <begin position="236"/>
        <end position="249"/>
    </location>
</feature>
<keyword evidence="4" id="KW-1185">Reference proteome</keyword>
<dbReference type="AlphaFoldDB" id="A0AAV6W333"/>
<evidence type="ECO:0000313" key="4">
    <source>
        <dbReference type="Proteomes" id="UP000827092"/>
    </source>
</evidence>
<evidence type="ECO:0000256" key="1">
    <source>
        <dbReference type="SAM" id="MobiDB-lite"/>
    </source>
</evidence>
<gene>
    <name evidence="3" type="ORF">JTE90_012790</name>
</gene>
<organism evidence="3 4">
    <name type="scientific">Oedothorax gibbosus</name>
    <dbReference type="NCBI Taxonomy" id="931172"/>
    <lineage>
        <taxon>Eukaryota</taxon>
        <taxon>Metazoa</taxon>
        <taxon>Ecdysozoa</taxon>
        <taxon>Arthropoda</taxon>
        <taxon>Chelicerata</taxon>
        <taxon>Arachnida</taxon>
        <taxon>Araneae</taxon>
        <taxon>Araneomorphae</taxon>
        <taxon>Entelegynae</taxon>
        <taxon>Araneoidea</taxon>
        <taxon>Linyphiidae</taxon>
        <taxon>Erigoninae</taxon>
        <taxon>Oedothorax</taxon>
    </lineage>
</organism>
<evidence type="ECO:0000256" key="2">
    <source>
        <dbReference type="SAM" id="SignalP"/>
    </source>
</evidence>